<accession>A0A812YE60</accession>
<feature type="repeat" description="ANK" evidence="3">
    <location>
        <begin position="79"/>
        <end position="111"/>
    </location>
</feature>
<evidence type="ECO:0000313" key="5">
    <source>
        <dbReference type="Proteomes" id="UP000601435"/>
    </source>
</evidence>
<evidence type="ECO:0000313" key="4">
    <source>
        <dbReference type="EMBL" id="CAE7776980.1"/>
    </source>
</evidence>
<dbReference type="SUPFAM" id="SSF48403">
    <property type="entry name" value="Ankyrin repeat"/>
    <property type="match status" value="1"/>
</dbReference>
<dbReference type="PROSITE" id="PS50088">
    <property type="entry name" value="ANK_REPEAT"/>
    <property type="match status" value="2"/>
</dbReference>
<feature type="repeat" description="ANK" evidence="3">
    <location>
        <begin position="46"/>
        <end position="78"/>
    </location>
</feature>
<name>A0A812YE60_9DINO</name>
<dbReference type="PANTHER" id="PTHR24171:SF9">
    <property type="entry name" value="ANKYRIN REPEAT DOMAIN-CONTAINING PROTEIN 39"/>
    <property type="match status" value="1"/>
</dbReference>
<dbReference type="OrthoDB" id="165382at2759"/>
<gene>
    <name evidence="4" type="primary">Mtpn</name>
    <name evidence="4" type="ORF">SNEC2469_LOCUS22745</name>
</gene>
<dbReference type="PROSITE" id="PS50297">
    <property type="entry name" value="ANK_REP_REGION"/>
    <property type="match status" value="2"/>
</dbReference>
<dbReference type="InterPro" id="IPR002110">
    <property type="entry name" value="Ankyrin_rpt"/>
</dbReference>
<evidence type="ECO:0000256" key="2">
    <source>
        <dbReference type="ARBA" id="ARBA00023043"/>
    </source>
</evidence>
<dbReference type="InterPro" id="IPR036770">
    <property type="entry name" value="Ankyrin_rpt-contain_sf"/>
</dbReference>
<dbReference type="PANTHER" id="PTHR24171">
    <property type="entry name" value="ANKYRIN REPEAT DOMAIN-CONTAINING PROTEIN 39-RELATED"/>
    <property type="match status" value="1"/>
</dbReference>
<reference evidence="4" key="1">
    <citation type="submission" date="2021-02" db="EMBL/GenBank/DDBJ databases">
        <authorList>
            <person name="Dougan E. K."/>
            <person name="Rhodes N."/>
            <person name="Thang M."/>
            <person name="Chan C."/>
        </authorList>
    </citation>
    <scope>NUCLEOTIDE SEQUENCE</scope>
</reference>
<proteinExistence type="predicted"/>
<dbReference type="EMBL" id="CAJNJA010041674">
    <property type="protein sequence ID" value="CAE7776980.1"/>
    <property type="molecule type" value="Genomic_DNA"/>
</dbReference>
<sequence>AVERSVAEGASQGLSAQGCPGLSLSEFAMEVYEIDASHGVNAVDTHSWSALHYSAASGQLEVCKFLLQQGCDINSTLNDFSTPLMLAVEEGHLNVAQLLLSNGAVPWCKDETGFTAKDRCDKSIQAELLQLLAAPGYRKVDAEAVRV</sequence>
<dbReference type="Pfam" id="PF12796">
    <property type="entry name" value="Ank_2"/>
    <property type="match status" value="1"/>
</dbReference>
<feature type="non-terminal residue" evidence="4">
    <location>
        <position position="1"/>
    </location>
</feature>
<protein>
    <submittedName>
        <fullName evidence="4">Mtpn protein</fullName>
    </submittedName>
</protein>
<organism evidence="4 5">
    <name type="scientific">Symbiodinium necroappetens</name>
    <dbReference type="NCBI Taxonomy" id="1628268"/>
    <lineage>
        <taxon>Eukaryota</taxon>
        <taxon>Sar</taxon>
        <taxon>Alveolata</taxon>
        <taxon>Dinophyceae</taxon>
        <taxon>Suessiales</taxon>
        <taxon>Symbiodiniaceae</taxon>
        <taxon>Symbiodinium</taxon>
    </lineage>
</organism>
<dbReference type="AlphaFoldDB" id="A0A812YE60"/>
<comment type="caution">
    <text evidence="4">The sequence shown here is derived from an EMBL/GenBank/DDBJ whole genome shotgun (WGS) entry which is preliminary data.</text>
</comment>
<dbReference type="SMART" id="SM00248">
    <property type="entry name" value="ANK"/>
    <property type="match status" value="2"/>
</dbReference>
<evidence type="ECO:0000256" key="3">
    <source>
        <dbReference type="PROSITE-ProRule" id="PRU00023"/>
    </source>
</evidence>
<keyword evidence="5" id="KW-1185">Reference proteome</keyword>
<dbReference type="Gene3D" id="1.25.40.20">
    <property type="entry name" value="Ankyrin repeat-containing domain"/>
    <property type="match status" value="1"/>
</dbReference>
<keyword evidence="2 3" id="KW-0040">ANK repeat</keyword>
<evidence type="ECO:0000256" key="1">
    <source>
        <dbReference type="ARBA" id="ARBA00022737"/>
    </source>
</evidence>
<dbReference type="Proteomes" id="UP000601435">
    <property type="component" value="Unassembled WGS sequence"/>
</dbReference>
<keyword evidence="1" id="KW-0677">Repeat</keyword>